<proteinExistence type="predicted"/>
<evidence type="ECO:0000313" key="2">
    <source>
        <dbReference type="Proteomes" id="UP000054549"/>
    </source>
</evidence>
<dbReference type="HOGENOM" id="CLU_2170403_0_0_1"/>
<accession>A0A0C2WBC8</accession>
<gene>
    <name evidence="1" type="ORF">M378DRAFT_313609</name>
</gene>
<organism evidence="1 2">
    <name type="scientific">Amanita muscaria (strain Koide BX008)</name>
    <dbReference type="NCBI Taxonomy" id="946122"/>
    <lineage>
        <taxon>Eukaryota</taxon>
        <taxon>Fungi</taxon>
        <taxon>Dikarya</taxon>
        <taxon>Basidiomycota</taxon>
        <taxon>Agaricomycotina</taxon>
        <taxon>Agaricomycetes</taxon>
        <taxon>Agaricomycetidae</taxon>
        <taxon>Agaricales</taxon>
        <taxon>Pluteineae</taxon>
        <taxon>Amanitaceae</taxon>
        <taxon>Amanita</taxon>
    </lineage>
</organism>
<dbReference type="AlphaFoldDB" id="A0A0C2WBC8"/>
<dbReference type="Proteomes" id="UP000054549">
    <property type="component" value="Unassembled WGS sequence"/>
</dbReference>
<sequence>MGGNESGRKDENLTSGVTVKKATTSIRIKAVHIIAQMQSHFQRTLYAPSSNFSLDLFGSIEAFGSRLDIGRRKSARRQMHHLLHGLEMDTTTPCPLQARNRNVKANENRS</sequence>
<protein>
    <submittedName>
        <fullName evidence="1">Uncharacterized protein</fullName>
    </submittedName>
</protein>
<name>A0A0C2WBC8_AMAMK</name>
<dbReference type="InParanoid" id="A0A0C2WBC8"/>
<reference evidence="1 2" key="1">
    <citation type="submission" date="2014-04" db="EMBL/GenBank/DDBJ databases">
        <title>Evolutionary Origins and Diversification of the Mycorrhizal Mutualists.</title>
        <authorList>
            <consortium name="DOE Joint Genome Institute"/>
            <consortium name="Mycorrhizal Genomics Consortium"/>
            <person name="Kohler A."/>
            <person name="Kuo A."/>
            <person name="Nagy L.G."/>
            <person name="Floudas D."/>
            <person name="Copeland A."/>
            <person name="Barry K.W."/>
            <person name="Cichocki N."/>
            <person name="Veneault-Fourrey C."/>
            <person name="LaButti K."/>
            <person name="Lindquist E.A."/>
            <person name="Lipzen A."/>
            <person name="Lundell T."/>
            <person name="Morin E."/>
            <person name="Murat C."/>
            <person name="Riley R."/>
            <person name="Ohm R."/>
            <person name="Sun H."/>
            <person name="Tunlid A."/>
            <person name="Henrissat B."/>
            <person name="Grigoriev I.V."/>
            <person name="Hibbett D.S."/>
            <person name="Martin F."/>
        </authorList>
    </citation>
    <scope>NUCLEOTIDE SEQUENCE [LARGE SCALE GENOMIC DNA]</scope>
    <source>
        <strain evidence="1 2">Koide BX008</strain>
    </source>
</reference>
<dbReference type="EMBL" id="KN818335">
    <property type="protein sequence ID" value="KIL58562.1"/>
    <property type="molecule type" value="Genomic_DNA"/>
</dbReference>
<evidence type="ECO:0000313" key="1">
    <source>
        <dbReference type="EMBL" id="KIL58562.1"/>
    </source>
</evidence>
<keyword evidence="2" id="KW-1185">Reference proteome</keyword>